<dbReference type="Proteomes" id="UP001597045">
    <property type="component" value="Unassembled WGS sequence"/>
</dbReference>
<evidence type="ECO:0000313" key="3">
    <source>
        <dbReference type="EMBL" id="MFD1044313.1"/>
    </source>
</evidence>
<dbReference type="Pfam" id="PF14280">
    <property type="entry name" value="DUF4365"/>
    <property type="match status" value="1"/>
</dbReference>
<organism evidence="3 4">
    <name type="scientific">Kibdelosporangium lantanae</name>
    <dbReference type="NCBI Taxonomy" id="1497396"/>
    <lineage>
        <taxon>Bacteria</taxon>
        <taxon>Bacillati</taxon>
        <taxon>Actinomycetota</taxon>
        <taxon>Actinomycetes</taxon>
        <taxon>Pseudonocardiales</taxon>
        <taxon>Pseudonocardiaceae</taxon>
        <taxon>Kibdelosporangium</taxon>
    </lineage>
</organism>
<comment type="caution">
    <text evidence="3">The sequence shown here is derived from an EMBL/GenBank/DDBJ whole genome shotgun (WGS) entry which is preliminary data.</text>
</comment>
<keyword evidence="4" id="KW-1185">Reference proteome</keyword>
<dbReference type="EMBL" id="JBHTIS010000032">
    <property type="protein sequence ID" value="MFD1044313.1"/>
    <property type="molecule type" value="Genomic_DNA"/>
</dbReference>
<name>A0ABW3M1A6_9PSEU</name>
<dbReference type="InterPro" id="IPR025375">
    <property type="entry name" value="DUF4365"/>
</dbReference>
<feature type="region of interest" description="Disordered" evidence="1">
    <location>
        <begin position="164"/>
        <end position="198"/>
    </location>
</feature>
<feature type="domain" description="DUF4365" evidence="2">
    <location>
        <begin position="13"/>
        <end position="146"/>
    </location>
</feature>
<evidence type="ECO:0000256" key="1">
    <source>
        <dbReference type="SAM" id="MobiDB-lite"/>
    </source>
</evidence>
<gene>
    <name evidence="3" type="ORF">ACFQ1S_01235</name>
</gene>
<dbReference type="SUPFAM" id="SSF55874">
    <property type="entry name" value="ATPase domain of HSP90 chaperone/DNA topoisomerase II/histidine kinase"/>
    <property type="match status" value="1"/>
</dbReference>
<sequence length="650" mass="72773">MARRKPSARIASVGVARTRLAVESELEWLFREQLNEDYGVDAQVEVVDGGTVRGKLLALQIKSGVSFFREPGPGGWWFRADADHVHYWMNHSLPVVVVLYHPDTERCHWQLVNTKTLVATSSGGWKLLVPQVQVLDKEARAPLREAAKGHRVIIRIREPQLPNREDLSGSLSGESRQASDDGSLPKSELGQPPIGNFDITPSPRLLDSLTRVIAAPWMCVAEMIDTAYNSTCEAGSESPALTVSVTIPSMTGKTNNELVVRDNGVGMAPESLLTAIRGSFTGTGDWHGRGFNLAMMATRLGHLITIRTSQTGDPSWIELSYDFLEVSARDAFTARIYRVAKDDPTEHGTEITIGNLRDDQWTSFDQHKTIWERLSDCYSYLLREGKLAILLNSNPILPRRPCIWDASRVVTLRGVPVAAVQEINHVLPAAWVCRQCGLQHDRLGQICTGCRATQDLAECPRRIWGWIGVQRYLHPTDFGLDFLRNGRKILCRDKSLFTWTDAGDSLTVIEYPVDAPMAGRIVGEIHCDHLPVSFLKNAFDYDSNDWQQVIQAIRGRGPLGPALRRRLGFPTNDSPLALLFNAFRRNDPGTRYLTPGNGRHAVHQKAREWADRFHNCDPAFQTDRIWYEAARSHDEINSGNRPSGRRGLSR</sequence>
<evidence type="ECO:0000313" key="4">
    <source>
        <dbReference type="Proteomes" id="UP001597045"/>
    </source>
</evidence>
<reference evidence="4" key="1">
    <citation type="journal article" date="2019" name="Int. J. Syst. Evol. Microbiol.">
        <title>The Global Catalogue of Microorganisms (GCM) 10K type strain sequencing project: providing services to taxonomists for standard genome sequencing and annotation.</title>
        <authorList>
            <consortium name="The Broad Institute Genomics Platform"/>
            <consortium name="The Broad Institute Genome Sequencing Center for Infectious Disease"/>
            <person name="Wu L."/>
            <person name="Ma J."/>
        </authorList>
    </citation>
    <scope>NUCLEOTIDE SEQUENCE [LARGE SCALE GENOMIC DNA]</scope>
    <source>
        <strain evidence="4">JCM 31486</strain>
    </source>
</reference>
<accession>A0ABW3M1A6</accession>
<dbReference type="InterPro" id="IPR036890">
    <property type="entry name" value="HATPase_C_sf"/>
</dbReference>
<protein>
    <submittedName>
        <fullName evidence="3">DUF4365 domain-containing protein</fullName>
    </submittedName>
</protein>
<evidence type="ECO:0000259" key="2">
    <source>
        <dbReference type="Pfam" id="PF14280"/>
    </source>
</evidence>
<proteinExistence type="predicted"/>
<dbReference type="Gene3D" id="3.30.565.10">
    <property type="entry name" value="Histidine kinase-like ATPase, C-terminal domain"/>
    <property type="match status" value="1"/>
</dbReference>